<feature type="chain" id="PRO_5045314842" evidence="2">
    <location>
        <begin position="30"/>
        <end position="127"/>
    </location>
</feature>
<feature type="compositionally biased region" description="Low complexity" evidence="1">
    <location>
        <begin position="35"/>
        <end position="54"/>
    </location>
</feature>
<organism evidence="3 4">
    <name type="scientific">Arthrobacter liuii</name>
    <dbReference type="NCBI Taxonomy" id="1476996"/>
    <lineage>
        <taxon>Bacteria</taxon>
        <taxon>Bacillati</taxon>
        <taxon>Actinomycetota</taxon>
        <taxon>Actinomycetes</taxon>
        <taxon>Micrococcales</taxon>
        <taxon>Micrococcaceae</taxon>
        <taxon>Arthrobacter</taxon>
    </lineage>
</organism>
<accession>A0ABQ2AID0</accession>
<gene>
    <name evidence="3" type="ORF">GCM10007170_06440</name>
</gene>
<keyword evidence="4" id="KW-1185">Reference proteome</keyword>
<reference evidence="4" key="1">
    <citation type="journal article" date="2019" name="Int. J. Syst. Evol. Microbiol.">
        <title>The Global Catalogue of Microorganisms (GCM) 10K type strain sequencing project: providing services to taxonomists for standard genome sequencing and annotation.</title>
        <authorList>
            <consortium name="The Broad Institute Genomics Platform"/>
            <consortium name="The Broad Institute Genome Sequencing Center for Infectious Disease"/>
            <person name="Wu L."/>
            <person name="Ma J."/>
        </authorList>
    </citation>
    <scope>NUCLEOTIDE SEQUENCE [LARGE SCALE GENOMIC DNA]</scope>
    <source>
        <strain evidence="4">CGMCC 1.12778</strain>
    </source>
</reference>
<evidence type="ECO:0000313" key="3">
    <source>
        <dbReference type="EMBL" id="GGH91095.1"/>
    </source>
</evidence>
<name>A0ABQ2AID0_9MICC</name>
<dbReference type="RefSeq" id="WP_188570235.1">
    <property type="nucleotide sequence ID" value="NZ_BMFW01000002.1"/>
</dbReference>
<evidence type="ECO:0000313" key="4">
    <source>
        <dbReference type="Proteomes" id="UP000643279"/>
    </source>
</evidence>
<comment type="caution">
    <text evidence="3">The sequence shown here is derived from an EMBL/GenBank/DDBJ whole genome shotgun (WGS) entry which is preliminary data.</text>
</comment>
<dbReference type="EMBL" id="BMFW01000002">
    <property type="protein sequence ID" value="GGH91095.1"/>
    <property type="molecule type" value="Genomic_DNA"/>
</dbReference>
<keyword evidence="2" id="KW-0732">Signal</keyword>
<feature type="region of interest" description="Disordered" evidence="1">
    <location>
        <begin position="35"/>
        <end position="69"/>
    </location>
</feature>
<feature type="signal peptide" evidence="2">
    <location>
        <begin position="1"/>
        <end position="29"/>
    </location>
</feature>
<evidence type="ECO:0000256" key="2">
    <source>
        <dbReference type="SAM" id="SignalP"/>
    </source>
</evidence>
<dbReference type="Proteomes" id="UP000643279">
    <property type="component" value="Unassembled WGS sequence"/>
</dbReference>
<sequence length="127" mass="12479">MLSRLRAGSVVLTCALLAAVQFQPATATAAAAAPAAVPADNAAASHTSPATASAGLGSVSAMPGQSGQQLAVPVAQGLQPARITGTIRVSAQGRTLLEAPAKGTIVLDAPPQRGRPHRPPVGPGPRI</sequence>
<proteinExistence type="predicted"/>
<evidence type="ECO:0000256" key="1">
    <source>
        <dbReference type="SAM" id="MobiDB-lite"/>
    </source>
</evidence>
<feature type="region of interest" description="Disordered" evidence="1">
    <location>
        <begin position="103"/>
        <end position="127"/>
    </location>
</feature>
<protein>
    <submittedName>
        <fullName evidence="3">Uncharacterized protein</fullName>
    </submittedName>
</protein>